<keyword evidence="2" id="KW-0645">Protease</keyword>
<dbReference type="PANTHER" id="PTHR36844">
    <property type="entry name" value="PROTEASE PRSW"/>
    <property type="match status" value="1"/>
</dbReference>
<dbReference type="PANTHER" id="PTHR36844:SF1">
    <property type="entry name" value="PROTEASE PRSW"/>
    <property type="match status" value="1"/>
</dbReference>
<dbReference type="EMBL" id="CP041659">
    <property type="protein sequence ID" value="QDP19863.1"/>
    <property type="molecule type" value="Genomic_DNA"/>
</dbReference>
<keyword evidence="2" id="KW-0378">Hydrolase</keyword>
<feature type="transmembrane region" description="Helical" evidence="1">
    <location>
        <begin position="198"/>
        <end position="217"/>
    </location>
</feature>
<keyword evidence="1" id="KW-0472">Membrane</keyword>
<evidence type="ECO:0000313" key="3">
    <source>
        <dbReference type="Proteomes" id="UP000321857"/>
    </source>
</evidence>
<keyword evidence="3" id="KW-1185">Reference proteome</keyword>
<dbReference type="GO" id="GO:0008237">
    <property type="term" value="F:metallopeptidase activity"/>
    <property type="evidence" value="ECO:0007669"/>
    <property type="project" value="UniProtKB-KW"/>
</dbReference>
<proteinExistence type="predicted"/>
<evidence type="ECO:0000313" key="2">
    <source>
        <dbReference type="EMBL" id="QDP19863.1"/>
    </source>
</evidence>
<feature type="transmembrane region" description="Helical" evidence="1">
    <location>
        <begin position="37"/>
        <end position="58"/>
    </location>
</feature>
<dbReference type="Proteomes" id="UP000321857">
    <property type="component" value="Chromosome"/>
</dbReference>
<feature type="transmembrane region" description="Helical" evidence="1">
    <location>
        <begin position="6"/>
        <end position="25"/>
    </location>
</feature>
<dbReference type="OrthoDB" id="7545313at2"/>
<gene>
    <name evidence="2" type="ORF">FMM02_07770</name>
</gene>
<keyword evidence="1" id="KW-1133">Transmembrane helix</keyword>
<reference evidence="2 3" key="1">
    <citation type="submission" date="2019-07" db="EMBL/GenBank/DDBJ databases">
        <title>Sphingomonas AE3 Genome sequencing and assembly.</title>
        <authorList>
            <person name="Kim H."/>
        </authorList>
    </citation>
    <scope>NUCLEOTIDE SEQUENCE [LARGE SCALE GENOMIC DNA]</scope>
    <source>
        <strain evidence="2 3">AE3</strain>
    </source>
</reference>
<dbReference type="Pfam" id="PF13367">
    <property type="entry name" value="PrsW-protease"/>
    <property type="match status" value="1"/>
</dbReference>
<dbReference type="RefSeq" id="WP_147494312.1">
    <property type="nucleotide sequence ID" value="NZ_CP041659.1"/>
</dbReference>
<feature type="transmembrane region" description="Helical" evidence="1">
    <location>
        <begin position="173"/>
        <end position="192"/>
    </location>
</feature>
<dbReference type="InterPro" id="IPR026898">
    <property type="entry name" value="PrsW"/>
</dbReference>
<name>A0A516ISI5_9SPHN</name>
<organism evidence="2 3">
    <name type="scientific">Sphingomonas xanthus</name>
    <dbReference type="NCBI Taxonomy" id="2594473"/>
    <lineage>
        <taxon>Bacteria</taxon>
        <taxon>Pseudomonadati</taxon>
        <taxon>Pseudomonadota</taxon>
        <taxon>Alphaproteobacteria</taxon>
        <taxon>Sphingomonadales</taxon>
        <taxon>Sphingomonadaceae</taxon>
        <taxon>Sphingomonas</taxon>
    </lineage>
</organism>
<dbReference type="GO" id="GO:0006508">
    <property type="term" value="P:proteolysis"/>
    <property type="evidence" value="ECO:0007669"/>
    <property type="project" value="UniProtKB-KW"/>
</dbReference>
<feature type="transmembrane region" description="Helical" evidence="1">
    <location>
        <begin position="70"/>
        <end position="91"/>
    </location>
</feature>
<protein>
    <submittedName>
        <fullName evidence="2">PrsW family intramembrane metalloprotease</fullName>
    </submittedName>
</protein>
<keyword evidence="2" id="KW-0482">Metalloprotease</keyword>
<dbReference type="KEGG" id="sxa:FMM02_07770"/>
<evidence type="ECO:0000256" key="1">
    <source>
        <dbReference type="SAM" id="Phobius"/>
    </source>
</evidence>
<feature type="transmembrane region" description="Helical" evidence="1">
    <location>
        <begin position="131"/>
        <end position="152"/>
    </location>
</feature>
<keyword evidence="1" id="KW-0812">Transmembrane</keyword>
<feature type="transmembrane region" description="Helical" evidence="1">
    <location>
        <begin position="98"/>
        <end position="119"/>
    </location>
</feature>
<sequence length="353" mass="38952">MIFELTNWSVALAPVLVMLMMFIWLDVFKLMTGWETIGLLALGGMTAGIAYPVSGVFLDQLPLGYSSYSRFAAPWIEELIKGLAIVGLFYFNRIGFKLDAVISGFAIGAGFSVVENIIYLTRFPDLAPTVWMVRGLGTAVMHGCAVAILAATAHEFAERETRGVAAEFNFSPLWFAPGYLGAVAVHTLFNQFPNQPMLAMIATVAAAPFLIMTLLRFGAIEAQKWLATEREAHRIALDRWRAGRYPDSDSGRKIAALVARSDPKTGESIREYCEQLTFLAWTAEDALHDQLDDVSKVEVEAGAAFDRLEALRHAIGKASFAALKPLLPLSRNDYWEISELEERLKAKKAQPGQ</sequence>
<dbReference type="AlphaFoldDB" id="A0A516ISI5"/>
<accession>A0A516ISI5</accession>